<dbReference type="EMBL" id="BAABRP010000023">
    <property type="protein sequence ID" value="GAA5514710.1"/>
    <property type="molecule type" value="Genomic_DNA"/>
</dbReference>
<keyword evidence="1" id="KW-0812">Transmembrane</keyword>
<organism evidence="2 3">
    <name type="scientific">Deinococcus carri</name>
    <dbReference type="NCBI Taxonomy" id="1211323"/>
    <lineage>
        <taxon>Bacteria</taxon>
        <taxon>Thermotogati</taxon>
        <taxon>Deinococcota</taxon>
        <taxon>Deinococci</taxon>
        <taxon>Deinococcales</taxon>
        <taxon>Deinococcaceae</taxon>
        <taxon>Deinococcus</taxon>
    </lineage>
</organism>
<comment type="caution">
    <text evidence="2">The sequence shown here is derived from an EMBL/GenBank/DDBJ whole genome shotgun (WGS) entry which is preliminary data.</text>
</comment>
<reference evidence="2 3" key="1">
    <citation type="submission" date="2024-02" db="EMBL/GenBank/DDBJ databases">
        <title>Deinococcus carri NBRC 110142.</title>
        <authorList>
            <person name="Ichikawa N."/>
            <person name="Katano-Makiyama Y."/>
            <person name="Hidaka K."/>
        </authorList>
    </citation>
    <scope>NUCLEOTIDE SEQUENCE [LARGE SCALE GENOMIC DNA]</scope>
    <source>
        <strain evidence="2 3">NBRC 110142</strain>
    </source>
</reference>
<name>A0ABP9WBK5_9DEIO</name>
<dbReference type="Proteomes" id="UP001401887">
    <property type="component" value="Unassembled WGS sequence"/>
</dbReference>
<gene>
    <name evidence="2" type="ORF">Dcar01_03470</name>
</gene>
<evidence type="ECO:0000313" key="3">
    <source>
        <dbReference type="Proteomes" id="UP001401887"/>
    </source>
</evidence>
<accession>A0ABP9WBK5</accession>
<evidence type="ECO:0000256" key="1">
    <source>
        <dbReference type="SAM" id="Phobius"/>
    </source>
</evidence>
<proteinExistence type="predicted"/>
<keyword evidence="1" id="KW-1133">Transmembrane helix</keyword>
<protein>
    <submittedName>
        <fullName evidence="2">Uncharacterized protein</fullName>
    </submittedName>
</protein>
<feature type="transmembrane region" description="Helical" evidence="1">
    <location>
        <begin position="12"/>
        <end position="35"/>
    </location>
</feature>
<evidence type="ECO:0000313" key="2">
    <source>
        <dbReference type="EMBL" id="GAA5514710.1"/>
    </source>
</evidence>
<keyword evidence="3" id="KW-1185">Reference proteome</keyword>
<sequence>MREFLNDWWRLLKLVAGTLAIPVLIWGLLVLTGVLR</sequence>
<keyword evidence="1" id="KW-0472">Membrane</keyword>